<reference evidence="2 3" key="1">
    <citation type="journal article" date="2022" name="G3 (Bethesda)">
        <title>Whole-genome sequence and methylome profiling of the almond [Prunus dulcis (Mill.) D.A. Webb] cultivar 'Nonpareil'.</title>
        <authorList>
            <person name="D'Amico-Willman K.M."/>
            <person name="Ouma W.Z."/>
            <person name="Meulia T."/>
            <person name="Sideli G.M."/>
            <person name="Gradziel T.M."/>
            <person name="Fresnedo-Ramirez J."/>
        </authorList>
    </citation>
    <scope>NUCLEOTIDE SEQUENCE [LARGE SCALE GENOMIC DNA]</scope>
    <source>
        <strain evidence="2">Clone GOH B32 T37-40</strain>
    </source>
</reference>
<dbReference type="EMBL" id="JAJFAZ020000002">
    <property type="protein sequence ID" value="KAI5346868.1"/>
    <property type="molecule type" value="Genomic_DNA"/>
</dbReference>
<dbReference type="AlphaFoldDB" id="A0AAD4ZIR2"/>
<proteinExistence type="predicted"/>
<keyword evidence="1" id="KW-0732">Signal</keyword>
<comment type="caution">
    <text evidence="2">The sequence shown here is derived from an EMBL/GenBank/DDBJ whole genome shotgun (WGS) entry which is preliminary data.</text>
</comment>
<accession>A0AAD4ZIR2</accession>
<feature type="signal peptide" evidence="1">
    <location>
        <begin position="1"/>
        <end position="27"/>
    </location>
</feature>
<protein>
    <submittedName>
        <fullName evidence="2">Uncharacterized protein</fullName>
    </submittedName>
</protein>
<feature type="chain" id="PRO_5042150581" evidence="1">
    <location>
        <begin position="28"/>
        <end position="69"/>
    </location>
</feature>
<dbReference type="Proteomes" id="UP001054821">
    <property type="component" value="Chromosome 2"/>
</dbReference>
<organism evidence="2 3">
    <name type="scientific">Prunus dulcis</name>
    <name type="common">Almond</name>
    <name type="synonym">Amygdalus dulcis</name>
    <dbReference type="NCBI Taxonomy" id="3755"/>
    <lineage>
        <taxon>Eukaryota</taxon>
        <taxon>Viridiplantae</taxon>
        <taxon>Streptophyta</taxon>
        <taxon>Embryophyta</taxon>
        <taxon>Tracheophyta</taxon>
        <taxon>Spermatophyta</taxon>
        <taxon>Magnoliopsida</taxon>
        <taxon>eudicotyledons</taxon>
        <taxon>Gunneridae</taxon>
        <taxon>Pentapetalae</taxon>
        <taxon>rosids</taxon>
        <taxon>fabids</taxon>
        <taxon>Rosales</taxon>
        <taxon>Rosaceae</taxon>
        <taxon>Amygdaloideae</taxon>
        <taxon>Amygdaleae</taxon>
        <taxon>Prunus</taxon>
    </lineage>
</organism>
<name>A0AAD4ZIR2_PRUDU</name>
<sequence>MILFVVSLLGLAVLLLVLLGNEDGSIGELPNVRNGVVLGDKPPTDASRASASSQLKSGYLVSLEFTMVC</sequence>
<evidence type="ECO:0000256" key="1">
    <source>
        <dbReference type="SAM" id="SignalP"/>
    </source>
</evidence>
<evidence type="ECO:0000313" key="3">
    <source>
        <dbReference type="Proteomes" id="UP001054821"/>
    </source>
</evidence>
<gene>
    <name evidence="2" type="ORF">L3X38_014747</name>
</gene>
<keyword evidence="3" id="KW-1185">Reference proteome</keyword>
<evidence type="ECO:0000313" key="2">
    <source>
        <dbReference type="EMBL" id="KAI5346868.1"/>
    </source>
</evidence>